<sequence>MVLQHDSTNEPGMTEEDLRVVLDQDVKNHMVHRACEQVRAAAENLAILTGDKYAFLYCIENCLVPAHWAQHIPKTDGHMPLVEREILKQTLQAIWNNEVHCACCDHDGALSFELEDAA</sequence>
<evidence type="ECO:0000313" key="2">
    <source>
        <dbReference type="Proteomes" id="UP000024942"/>
    </source>
</evidence>
<accession>A0A059G7X2</accession>
<dbReference type="AlphaFoldDB" id="A0A059G7X2"/>
<gene>
    <name evidence="1" type="ORF">HOC_10219</name>
</gene>
<dbReference type="STRING" id="1280953.HOC_10219"/>
<dbReference type="Proteomes" id="UP000024942">
    <property type="component" value="Unassembled WGS sequence"/>
</dbReference>
<comment type="caution">
    <text evidence="1">The sequence shown here is derived from an EMBL/GenBank/DDBJ whole genome shotgun (WGS) entry which is preliminary data.</text>
</comment>
<keyword evidence="2" id="KW-1185">Reference proteome</keyword>
<organism evidence="1 2">
    <name type="scientific">Hyphomonas oceanitis SCH89</name>
    <dbReference type="NCBI Taxonomy" id="1280953"/>
    <lineage>
        <taxon>Bacteria</taxon>
        <taxon>Pseudomonadati</taxon>
        <taxon>Pseudomonadota</taxon>
        <taxon>Alphaproteobacteria</taxon>
        <taxon>Hyphomonadales</taxon>
        <taxon>Hyphomonadaceae</taxon>
        <taxon>Hyphomonas</taxon>
    </lineage>
</organism>
<name>A0A059G7X2_9PROT</name>
<dbReference type="EMBL" id="ARYL01000013">
    <property type="protein sequence ID" value="KDA02588.1"/>
    <property type="molecule type" value="Genomic_DNA"/>
</dbReference>
<reference evidence="1 2" key="1">
    <citation type="journal article" date="2014" name="Antonie Van Leeuwenhoek">
        <title>Hyphomonas beringensis sp. nov. and Hyphomonas chukchiensis sp. nov., isolated from surface seawater of the Bering Sea and Chukchi Sea.</title>
        <authorList>
            <person name="Li C."/>
            <person name="Lai Q."/>
            <person name="Li G."/>
            <person name="Dong C."/>
            <person name="Wang J."/>
            <person name="Liao Y."/>
            <person name="Shao Z."/>
        </authorList>
    </citation>
    <scope>NUCLEOTIDE SEQUENCE [LARGE SCALE GENOMIC DNA]</scope>
    <source>
        <strain evidence="1 2">SCH89</strain>
    </source>
</reference>
<evidence type="ECO:0000313" key="1">
    <source>
        <dbReference type="EMBL" id="KDA02588.1"/>
    </source>
</evidence>
<protein>
    <submittedName>
        <fullName evidence="1">Uncharacterized protein</fullName>
    </submittedName>
</protein>
<proteinExistence type="predicted"/>